<accession>A0ABN3W052</accession>
<evidence type="ECO:0000259" key="7">
    <source>
        <dbReference type="PROSITE" id="PS50011"/>
    </source>
</evidence>
<feature type="repeat" description="WD" evidence="5">
    <location>
        <begin position="454"/>
        <end position="497"/>
    </location>
</feature>
<dbReference type="InterPro" id="IPR000719">
    <property type="entry name" value="Prot_kinase_dom"/>
</dbReference>
<dbReference type="Gene3D" id="2.130.10.10">
    <property type="entry name" value="YVTN repeat-like/Quinoprotein amine dehydrogenase"/>
    <property type="match status" value="2"/>
</dbReference>
<dbReference type="SMART" id="SM00320">
    <property type="entry name" value="WD40"/>
    <property type="match status" value="3"/>
</dbReference>
<dbReference type="PANTHER" id="PTHR43289">
    <property type="entry name" value="MITOGEN-ACTIVATED PROTEIN KINASE KINASE KINASE 20-RELATED"/>
    <property type="match status" value="1"/>
</dbReference>
<dbReference type="SUPFAM" id="SSF50998">
    <property type="entry name" value="Quinoprotein alcohol dehydrogenase-like"/>
    <property type="match status" value="1"/>
</dbReference>
<dbReference type="EMBL" id="BAAAVI010000025">
    <property type="protein sequence ID" value="GAA2876705.1"/>
    <property type="molecule type" value="Genomic_DNA"/>
</dbReference>
<evidence type="ECO:0000256" key="4">
    <source>
        <dbReference type="ARBA" id="ARBA00022840"/>
    </source>
</evidence>
<keyword evidence="2" id="KW-0547">Nucleotide-binding</keyword>
<gene>
    <name evidence="8" type="ORF">GCM10010517_37950</name>
</gene>
<evidence type="ECO:0000256" key="6">
    <source>
        <dbReference type="SAM" id="MobiDB-lite"/>
    </source>
</evidence>
<dbReference type="Pfam" id="PF00069">
    <property type="entry name" value="Pkinase"/>
    <property type="match status" value="1"/>
</dbReference>
<keyword evidence="3" id="KW-0418">Kinase</keyword>
<feature type="region of interest" description="Disordered" evidence="6">
    <location>
        <begin position="317"/>
        <end position="336"/>
    </location>
</feature>
<keyword evidence="4" id="KW-0067">ATP-binding</keyword>
<evidence type="ECO:0000256" key="2">
    <source>
        <dbReference type="ARBA" id="ARBA00022741"/>
    </source>
</evidence>
<dbReference type="InterPro" id="IPR011047">
    <property type="entry name" value="Quinoprotein_ADH-like_sf"/>
</dbReference>
<name>A0ABN3W052_9ACTN</name>
<dbReference type="PROSITE" id="PS50082">
    <property type="entry name" value="WD_REPEATS_2"/>
    <property type="match status" value="2"/>
</dbReference>
<feature type="domain" description="Protein kinase" evidence="7">
    <location>
        <begin position="57"/>
        <end position="312"/>
    </location>
</feature>
<dbReference type="SUPFAM" id="SSF56112">
    <property type="entry name" value="Protein kinase-like (PK-like)"/>
    <property type="match status" value="1"/>
</dbReference>
<organism evidence="8 9">
    <name type="scientific">Streptosporangium fragile</name>
    <dbReference type="NCBI Taxonomy" id="46186"/>
    <lineage>
        <taxon>Bacteria</taxon>
        <taxon>Bacillati</taxon>
        <taxon>Actinomycetota</taxon>
        <taxon>Actinomycetes</taxon>
        <taxon>Streptosporangiales</taxon>
        <taxon>Streptosporangiaceae</taxon>
        <taxon>Streptosporangium</taxon>
    </lineage>
</organism>
<protein>
    <recommendedName>
        <fullName evidence="7">Protein kinase domain-containing protein</fullName>
    </recommendedName>
</protein>
<evidence type="ECO:0000313" key="8">
    <source>
        <dbReference type="EMBL" id="GAA2876705.1"/>
    </source>
</evidence>
<comment type="caution">
    <text evidence="8">The sequence shown here is derived from an EMBL/GenBank/DDBJ whole genome shotgun (WGS) entry which is preliminary data.</text>
</comment>
<keyword evidence="9" id="KW-1185">Reference proteome</keyword>
<dbReference type="Gene3D" id="3.30.200.20">
    <property type="entry name" value="Phosphorylase Kinase, domain 1"/>
    <property type="match status" value="1"/>
</dbReference>
<dbReference type="InterPro" id="IPR001680">
    <property type="entry name" value="WD40_rpt"/>
</dbReference>
<dbReference type="SMART" id="SM00220">
    <property type="entry name" value="S_TKc"/>
    <property type="match status" value="1"/>
</dbReference>
<evidence type="ECO:0000256" key="3">
    <source>
        <dbReference type="ARBA" id="ARBA00022777"/>
    </source>
</evidence>
<feature type="compositionally biased region" description="Pro residues" evidence="6">
    <location>
        <begin position="326"/>
        <end position="335"/>
    </location>
</feature>
<dbReference type="InterPro" id="IPR015943">
    <property type="entry name" value="WD40/YVTN_repeat-like_dom_sf"/>
</dbReference>
<dbReference type="PANTHER" id="PTHR43289:SF34">
    <property type="entry name" value="SERINE_THREONINE-PROTEIN KINASE YBDM-RELATED"/>
    <property type="match status" value="1"/>
</dbReference>
<keyword evidence="5" id="KW-0853">WD repeat</keyword>
<feature type="repeat" description="WD" evidence="5">
    <location>
        <begin position="606"/>
        <end position="628"/>
    </location>
</feature>
<sequence length="716" mass="73431">MIHKPVGVLWSHEFHRVSRGRSVRPAARNAPFRSVTVTGEAGPWPLPQGTPDRLGEHRLLALLDQDGHGTVYLAENAAGERVALTVLNVSLPNDWQAQERFVQEIEAARWVALPGTARVISATVVDGFPVIAGELVKGESLRRIVTRGGPFQGEGLIRLAAETITILAGMHGVGVVHGNFGPDRVLFGPDGPKVTEFCVARALAATGVAGPAGVPGFMSPEQVAGFPAGPAADVFGWAATMVFAATGVTFPGGGAGPAGAGWAGQTGPDLSGLPEPLRGWLPACLDGDPARRPTANDVMLALPQAAHGHPAPVARPPFGPHGGPADHPPFAPPGAAPRRSRWPWVAGVAGALVLALSATIAVNVLNGEEAAEGTRRNVTAGTTATPAVTPATAPASPGPDFGTPLWTSRVSDPWVASVAVSTAGGAPLVATGGDKGTVDVFRLDNGATAVSPIKKAHKGRIAGLAATVHNGRSLLVSGGEDQTVRRWDLATGNPVGEPAKSEYQIFKVGALELSGRQIVAVESGDDSLLDLDGSGLAPLPIDPSRCSGPAKYGALDGRLIKVCIDNDFTLGVWDVREDKRIGETGQGHGTHSTDLALGTVGGRPVIATSGEDGTVRRWDLATGKPVGEPIAAGPTDTTSSGVAVTRLAGRPVIVSYANYPDSSIRVWDWETGDPVGTPIPLQFTGTAMEVVESGGKVIVVLGSADGMVGAWNLGAP</sequence>
<dbReference type="Gene3D" id="1.10.510.10">
    <property type="entry name" value="Transferase(Phosphotransferase) domain 1"/>
    <property type="match status" value="1"/>
</dbReference>
<reference evidence="8 9" key="1">
    <citation type="journal article" date="2019" name="Int. J. Syst. Evol. Microbiol.">
        <title>The Global Catalogue of Microorganisms (GCM) 10K type strain sequencing project: providing services to taxonomists for standard genome sequencing and annotation.</title>
        <authorList>
            <consortium name="The Broad Institute Genomics Platform"/>
            <consortium name="The Broad Institute Genome Sequencing Center for Infectious Disease"/>
            <person name="Wu L."/>
            <person name="Ma J."/>
        </authorList>
    </citation>
    <scope>NUCLEOTIDE SEQUENCE [LARGE SCALE GENOMIC DNA]</scope>
    <source>
        <strain evidence="8 9">JCM 6242</strain>
    </source>
</reference>
<proteinExistence type="predicted"/>
<dbReference type="Proteomes" id="UP001500831">
    <property type="component" value="Unassembled WGS sequence"/>
</dbReference>
<evidence type="ECO:0000256" key="5">
    <source>
        <dbReference type="PROSITE-ProRule" id="PRU00221"/>
    </source>
</evidence>
<evidence type="ECO:0000313" key="9">
    <source>
        <dbReference type="Proteomes" id="UP001500831"/>
    </source>
</evidence>
<evidence type="ECO:0000256" key="1">
    <source>
        <dbReference type="ARBA" id="ARBA00022679"/>
    </source>
</evidence>
<keyword evidence="1" id="KW-0808">Transferase</keyword>
<dbReference type="InterPro" id="IPR011009">
    <property type="entry name" value="Kinase-like_dom_sf"/>
</dbReference>
<dbReference type="CDD" id="cd14014">
    <property type="entry name" value="STKc_PknB_like"/>
    <property type="match status" value="1"/>
</dbReference>
<dbReference type="PROSITE" id="PS50011">
    <property type="entry name" value="PROTEIN_KINASE_DOM"/>
    <property type="match status" value="1"/>
</dbReference>